<dbReference type="Proteomes" id="UP000831701">
    <property type="component" value="Chromosome 14"/>
</dbReference>
<evidence type="ECO:0000313" key="2">
    <source>
        <dbReference type="Proteomes" id="UP000831701"/>
    </source>
</evidence>
<comment type="caution">
    <text evidence="1">The sequence shown here is derived from an EMBL/GenBank/DDBJ whole genome shotgun (WGS) entry which is preliminary data.</text>
</comment>
<accession>A0ACB8W8G0</accession>
<proteinExistence type="predicted"/>
<sequence>MDVLRDLGATIYIDDVFIADDTEEEHLEKLQKVIKRLTEAGLKLNLKKCQFGQFEVTYLGFQVATDLGLSEGYKEKLEQITPQSLKTIYRRFWDSAITLETMYHTTKNSYTLSSVEKKYPQEEKELAVLARHWGALKELAQGQGIKVITQSQVHRFLRKGTIEGTKATNARWGRWEDILLDPDLELGPTPPTTKKQQTTEVTQEEPYEWVLYTDGSKKGLDNTAYWGYILKQNEKEKHRQKGRVPGSAQAGEVTRNSRRPSRVGEAQLSEQRSVGWSKCVRAWGCLGLRTDNGTHFRNAQVDQWCQQNGVIRIYSPPYTPQANGVVERTIGLVKNWIGNANTKAWSTKALEVGRALNDSKDRCSDNGIDSSFDHPVSLRESHLGPNSHTRVRDSETQALVCIPMSSTILVFLILDGSGCIHCGVPFKQTLHLWDVASALWCDQCYKNHFPIQTARGLACHNDVNYVPVVTMEEILDIEVNAKVMWHSIAAGKDQLMPSAIYQDCVYCTIYTKLWEFPEGQGISTAHLMDGRICGSRTAPANTSGREISPGIINGRGEHSNAWR</sequence>
<reference evidence="1" key="1">
    <citation type="submission" date="2022-04" db="EMBL/GenBank/DDBJ databases">
        <title>Jade perch genome.</title>
        <authorList>
            <person name="Chao B."/>
        </authorList>
    </citation>
    <scope>NUCLEOTIDE SEQUENCE</scope>
    <source>
        <strain evidence="1">CB-2022</strain>
    </source>
</reference>
<name>A0ACB8W8G0_9TELE</name>
<gene>
    <name evidence="1" type="ORF">L3Q82_012104</name>
</gene>
<evidence type="ECO:0000313" key="1">
    <source>
        <dbReference type="EMBL" id="KAI3363502.1"/>
    </source>
</evidence>
<keyword evidence="2" id="KW-1185">Reference proteome</keyword>
<dbReference type="EMBL" id="CM041544">
    <property type="protein sequence ID" value="KAI3363502.1"/>
    <property type="molecule type" value="Genomic_DNA"/>
</dbReference>
<organism evidence="1 2">
    <name type="scientific">Scortum barcoo</name>
    <name type="common">barcoo grunter</name>
    <dbReference type="NCBI Taxonomy" id="214431"/>
    <lineage>
        <taxon>Eukaryota</taxon>
        <taxon>Metazoa</taxon>
        <taxon>Chordata</taxon>
        <taxon>Craniata</taxon>
        <taxon>Vertebrata</taxon>
        <taxon>Euteleostomi</taxon>
        <taxon>Actinopterygii</taxon>
        <taxon>Neopterygii</taxon>
        <taxon>Teleostei</taxon>
        <taxon>Neoteleostei</taxon>
        <taxon>Acanthomorphata</taxon>
        <taxon>Eupercaria</taxon>
        <taxon>Centrarchiformes</taxon>
        <taxon>Terapontoidei</taxon>
        <taxon>Terapontidae</taxon>
        <taxon>Scortum</taxon>
    </lineage>
</organism>
<protein>
    <submittedName>
        <fullName evidence="1">Uncharacterized protein</fullName>
    </submittedName>
</protein>